<dbReference type="AlphaFoldDB" id="A0AAV1AEF7"/>
<dbReference type="GO" id="GO:0016567">
    <property type="term" value="P:protein ubiquitination"/>
    <property type="evidence" value="ECO:0007669"/>
    <property type="project" value="TreeGrafter"/>
</dbReference>
<keyword evidence="1" id="KW-0479">Metal-binding</keyword>
<keyword evidence="5" id="KW-1185">Reference proteome</keyword>
<reference evidence="4 5" key="1">
    <citation type="submission" date="2023-01" db="EMBL/GenBank/DDBJ databases">
        <authorList>
            <person name="Kreplak J."/>
        </authorList>
    </citation>
    <scope>NUCLEOTIDE SEQUENCE [LARGE SCALE GENOMIC DNA]</scope>
</reference>
<keyword evidence="1" id="KW-0863">Zinc-finger</keyword>
<accession>A0AAV1AEF7</accession>
<evidence type="ECO:0000259" key="3">
    <source>
        <dbReference type="PROSITE" id="PS50089"/>
    </source>
</evidence>
<proteinExistence type="predicted"/>
<gene>
    <name evidence="4" type="ORF">VFH_IV105120</name>
</gene>
<dbReference type="SMART" id="SM00184">
    <property type="entry name" value="RING"/>
    <property type="match status" value="1"/>
</dbReference>
<dbReference type="SUPFAM" id="SSF57850">
    <property type="entry name" value="RING/U-box"/>
    <property type="match status" value="1"/>
</dbReference>
<dbReference type="PROSITE" id="PS50089">
    <property type="entry name" value="ZF_RING_2"/>
    <property type="match status" value="1"/>
</dbReference>
<dbReference type="InterPro" id="IPR001841">
    <property type="entry name" value="Znf_RING"/>
</dbReference>
<organism evidence="4 5">
    <name type="scientific">Vicia faba</name>
    <name type="common">Broad bean</name>
    <name type="synonym">Faba vulgaris</name>
    <dbReference type="NCBI Taxonomy" id="3906"/>
    <lineage>
        <taxon>Eukaryota</taxon>
        <taxon>Viridiplantae</taxon>
        <taxon>Streptophyta</taxon>
        <taxon>Embryophyta</taxon>
        <taxon>Tracheophyta</taxon>
        <taxon>Spermatophyta</taxon>
        <taxon>Magnoliopsida</taxon>
        <taxon>eudicotyledons</taxon>
        <taxon>Gunneridae</taxon>
        <taxon>Pentapetalae</taxon>
        <taxon>rosids</taxon>
        <taxon>fabids</taxon>
        <taxon>Fabales</taxon>
        <taxon>Fabaceae</taxon>
        <taxon>Papilionoideae</taxon>
        <taxon>50 kb inversion clade</taxon>
        <taxon>NPAAA clade</taxon>
        <taxon>Hologalegina</taxon>
        <taxon>IRL clade</taxon>
        <taxon>Fabeae</taxon>
        <taxon>Vicia</taxon>
    </lineage>
</organism>
<dbReference type="InterPro" id="IPR013083">
    <property type="entry name" value="Znf_RING/FYVE/PHD"/>
</dbReference>
<keyword evidence="2" id="KW-0472">Membrane</keyword>
<dbReference type="EMBL" id="OX451739">
    <property type="protein sequence ID" value="CAI8608845.1"/>
    <property type="molecule type" value="Genomic_DNA"/>
</dbReference>
<feature type="transmembrane region" description="Helical" evidence="2">
    <location>
        <begin position="15"/>
        <end position="39"/>
    </location>
</feature>
<dbReference type="Pfam" id="PF13639">
    <property type="entry name" value="zf-RING_2"/>
    <property type="match status" value="1"/>
</dbReference>
<feature type="domain" description="RING-type" evidence="3">
    <location>
        <begin position="87"/>
        <end position="129"/>
    </location>
</feature>
<evidence type="ECO:0000313" key="5">
    <source>
        <dbReference type="Proteomes" id="UP001157006"/>
    </source>
</evidence>
<evidence type="ECO:0000313" key="4">
    <source>
        <dbReference type="EMBL" id="CAI8608845.1"/>
    </source>
</evidence>
<dbReference type="GO" id="GO:0008270">
    <property type="term" value="F:zinc ion binding"/>
    <property type="evidence" value="ECO:0007669"/>
    <property type="project" value="UniProtKB-KW"/>
</dbReference>
<evidence type="ECO:0000256" key="2">
    <source>
        <dbReference type="SAM" id="Phobius"/>
    </source>
</evidence>
<keyword evidence="2" id="KW-1133">Transmembrane helix</keyword>
<protein>
    <recommendedName>
        <fullName evidence="3">RING-type domain-containing protein</fullName>
    </recommendedName>
</protein>
<dbReference type="CDD" id="cd16461">
    <property type="entry name" value="RING-H2_EL5-like"/>
    <property type="match status" value="1"/>
</dbReference>
<dbReference type="PANTHER" id="PTHR45676">
    <property type="entry name" value="RING-H2 FINGER PROTEIN ATL51-RELATED"/>
    <property type="match status" value="1"/>
</dbReference>
<keyword evidence="1" id="KW-0862">Zinc</keyword>
<dbReference type="Gene3D" id="3.30.40.10">
    <property type="entry name" value="Zinc/RING finger domain, C3HC4 (zinc finger)"/>
    <property type="match status" value="1"/>
</dbReference>
<dbReference type="Proteomes" id="UP001157006">
    <property type="component" value="Chromosome 4"/>
</dbReference>
<keyword evidence="2" id="KW-0812">Transmembrane</keyword>
<evidence type="ECO:0000256" key="1">
    <source>
        <dbReference type="PROSITE-ProRule" id="PRU00175"/>
    </source>
</evidence>
<dbReference type="PANTHER" id="PTHR45676:SF177">
    <property type="entry name" value="RING-TYPE E3 UBIQUITIN TRANSFERASE"/>
    <property type="match status" value="1"/>
</dbReference>
<name>A0AAV1AEF7_VICFA</name>
<sequence length="165" mass="18217">MGDNSDDPPLFSSRFGVVLIAMGSASFVVTMYHLIVICCQNSSEEARRHEQPMTQTPSGEEGGFVVSHQIPSHKYEKKNNDDECVTCAVCLGDFEEGEELRTMPSCIHSFHVPCIDMWLHSHPNCPVCRADATPSPVMPSRLPELGSVEVNVDQGIDMVQIIVVR</sequence>